<gene>
    <name evidence="2" type="ORF">Zmor_000873</name>
</gene>
<organism evidence="2 3">
    <name type="scientific">Zophobas morio</name>
    <dbReference type="NCBI Taxonomy" id="2755281"/>
    <lineage>
        <taxon>Eukaryota</taxon>
        <taxon>Metazoa</taxon>
        <taxon>Ecdysozoa</taxon>
        <taxon>Arthropoda</taxon>
        <taxon>Hexapoda</taxon>
        <taxon>Insecta</taxon>
        <taxon>Pterygota</taxon>
        <taxon>Neoptera</taxon>
        <taxon>Endopterygota</taxon>
        <taxon>Coleoptera</taxon>
        <taxon>Polyphaga</taxon>
        <taxon>Cucujiformia</taxon>
        <taxon>Tenebrionidae</taxon>
        <taxon>Zophobas</taxon>
    </lineage>
</organism>
<dbReference type="Pfam" id="PF21789">
    <property type="entry name" value="TNP-like_RNaseH_C"/>
    <property type="match status" value="1"/>
</dbReference>
<dbReference type="InterPro" id="IPR048367">
    <property type="entry name" value="TNP-like_RNaseH_C"/>
</dbReference>
<sequence>MTSTMENLRVIGKTNILPFQNAVIISNKSLLALYQYLHNAYKINYILTRRLDQDILENFFSYIRGMGGANDNPNPIDFKHRLKRYILWKHSSVAIAINTNCEKDYAALLTRADDDDEEMCLTESLFSSIIITQCIYNAPSNENEEGDIAKLEILDDSSEVRVQLTDSHLTLAAHKYVAGSEAHCFQLKYPGLGTPTENLTDTSKDDCDWIQFLSNGKLLMPCSDLLNTAKFLETLLIFHGFDN</sequence>
<dbReference type="Proteomes" id="UP001168821">
    <property type="component" value="Unassembled WGS sequence"/>
</dbReference>
<reference evidence="2" key="1">
    <citation type="journal article" date="2023" name="G3 (Bethesda)">
        <title>Whole genome assemblies of Zophobas morio and Tenebrio molitor.</title>
        <authorList>
            <person name="Kaur S."/>
            <person name="Stinson S.A."/>
            <person name="diCenzo G.C."/>
        </authorList>
    </citation>
    <scope>NUCLEOTIDE SEQUENCE</scope>
    <source>
        <strain evidence="2">QUZm001</strain>
    </source>
</reference>
<keyword evidence="3" id="KW-1185">Reference proteome</keyword>
<name>A0AA38MR52_9CUCU</name>
<comment type="caution">
    <text evidence="2">The sequence shown here is derived from an EMBL/GenBank/DDBJ whole genome shotgun (WGS) entry which is preliminary data.</text>
</comment>
<evidence type="ECO:0000313" key="3">
    <source>
        <dbReference type="Proteomes" id="UP001168821"/>
    </source>
</evidence>
<feature type="domain" description="Transposable element P transposase-like RNase H C-terminal" evidence="1">
    <location>
        <begin position="53"/>
        <end position="79"/>
    </location>
</feature>
<protein>
    <recommendedName>
        <fullName evidence="1">Transposable element P transposase-like RNase H C-terminal domain-containing protein</fullName>
    </recommendedName>
</protein>
<dbReference type="EMBL" id="JALNTZ010000001">
    <property type="protein sequence ID" value="KAJ3665376.1"/>
    <property type="molecule type" value="Genomic_DNA"/>
</dbReference>
<accession>A0AA38MR52</accession>
<evidence type="ECO:0000259" key="1">
    <source>
        <dbReference type="Pfam" id="PF21789"/>
    </source>
</evidence>
<dbReference type="AlphaFoldDB" id="A0AA38MR52"/>
<evidence type="ECO:0000313" key="2">
    <source>
        <dbReference type="EMBL" id="KAJ3665376.1"/>
    </source>
</evidence>
<proteinExistence type="predicted"/>